<dbReference type="Proteomes" id="UP000272778">
    <property type="component" value="Unassembled WGS sequence"/>
</dbReference>
<comment type="caution">
    <text evidence="5">The sequence shown here is derived from an EMBL/GenBank/DDBJ whole genome shotgun (WGS) entry which is preliminary data.</text>
</comment>
<dbReference type="GO" id="GO:0003677">
    <property type="term" value="F:DNA binding"/>
    <property type="evidence" value="ECO:0007669"/>
    <property type="project" value="InterPro"/>
</dbReference>
<evidence type="ECO:0000256" key="2">
    <source>
        <dbReference type="ARBA" id="ARBA00022603"/>
    </source>
</evidence>
<dbReference type="RefSeq" id="WP_124153959.1">
    <property type="nucleotide sequence ID" value="NZ_RQIS01000033.1"/>
</dbReference>
<dbReference type="OrthoDB" id="9816288at2"/>
<dbReference type="EMBL" id="RQIS01000033">
    <property type="protein sequence ID" value="RQG99837.1"/>
    <property type="molecule type" value="Genomic_DNA"/>
</dbReference>
<evidence type="ECO:0000256" key="3">
    <source>
        <dbReference type="ARBA" id="ARBA00022679"/>
    </source>
</evidence>
<evidence type="ECO:0000313" key="6">
    <source>
        <dbReference type="Proteomes" id="UP000272778"/>
    </source>
</evidence>
<dbReference type="InterPro" id="IPR002052">
    <property type="entry name" value="DNA_methylase_N6_adenine_CS"/>
</dbReference>
<dbReference type="PROSITE" id="PS00092">
    <property type="entry name" value="N6_MTASE"/>
    <property type="match status" value="1"/>
</dbReference>
<feature type="domain" description="DNA methylase N-4/N-6" evidence="4">
    <location>
        <begin position="61"/>
        <end position="362"/>
    </location>
</feature>
<evidence type="ECO:0000256" key="1">
    <source>
        <dbReference type="ARBA" id="ARBA00006594"/>
    </source>
</evidence>
<keyword evidence="3 5" id="KW-0808">Transferase</keyword>
<keyword evidence="6" id="KW-1185">Reference proteome</keyword>
<protein>
    <submittedName>
        <fullName evidence="5">Site-specific DNA-methyltransferase</fullName>
    </submittedName>
</protein>
<dbReference type="Pfam" id="PF01555">
    <property type="entry name" value="N6_N4_Mtase"/>
    <property type="match status" value="1"/>
</dbReference>
<organism evidence="5 6">
    <name type="scientific">Paraburkholderia dinghuensis</name>
    <dbReference type="NCBI Taxonomy" id="2305225"/>
    <lineage>
        <taxon>Bacteria</taxon>
        <taxon>Pseudomonadati</taxon>
        <taxon>Pseudomonadota</taxon>
        <taxon>Betaproteobacteria</taxon>
        <taxon>Burkholderiales</taxon>
        <taxon>Burkholderiaceae</taxon>
        <taxon>Paraburkholderia</taxon>
    </lineage>
</organism>
<reference evidence="5 6" key="1">
    <citation type="submission" date="2018-11" db="EMBL/GenBank/DDBJ databases">
        <title>Paraburkholderia sp. DHOA04, isolated from soil.</title>
        <authorList>
            <person name="Gao Z.-H."/>
            <person name="Qiu L.-H."/>
            <person name="Fu J.-C."/>
        </authorList>
    </citation>
    <scope>NUCLEOTIDE SEQUENCE [LARGE SCALE GENOMIC DNA]</scope>
    <source>
        <strain evidence="5 6">DHOA04</strain>
    </source>
</reference>
<dbReference type="GO" id="GO:0008170">
    <property type="term" value="F:N-methyltransferase activity"/>
    <property type="evidence" value="ECO:0007669"/>
    <property type="project" value="InterPro"/>
</dbReference>
<gene>
    <name evidence="5" type="ORF">D1Y85_26050</name>
</gene>
<name>A0A3N6MB91_9BURK</name>
<dbReference type="InterPro" id="IPR029063">
    <property type="entry name" value="SAM-dependent_MTases_sf"/>
</dbReference>
<comment type="similarity">
    <text evidence="1">Belongs to the N(4)/N(6)-methyltransferase family.</text>
</comment>
<evidence type="ECO:0000259" key="4">
    <source>
        <dbReference type="Pfam" id="PF01555"/>
    </source>
</evidence>
<proteinExistence type="inferred from homology"/>
<dbReference type="InterPro" id="IPR002941">
    <property type="entry name" value="DNA_methylase_N4/N6"/>
</dbReference>
<dbReference type="AlphaFoldDB" id="A0A3N6MB91"/>
<accession>A0A3N6MB91</accession>
<evidence type="ECO:0000313" key="5">
    <source>
        <dbReference type="EMBL" id="RQG99837.1"/>
    </source>
</evidence>
<dbReference type="Gene3D" id="3.40.50.150">
    <property type="entry name" value="Vaccinia Virus protein VP39"/>
    <property type="match status" value="1"/>
</dbReference>
<dbReference type="InterPro" id="IPR001091">
    <property type="entry name" value="RM_Methyltransferase"/>
</dbReference>
<dbReference type="PRINTS" id="PR00508">
    <property type="entry name" value="S21N4MTFRASE"/>
</dbReference>
<keyword evidence="2 5" id="KW-0489">Methyltransferase</keyword>
<dbReference type="GO" id="GO:0032259">
    <property type="term" value="P:methylation"/>
    <property type="evidence" value="ECO:0007669"/>
    <property type="project" value="UniProtKB-KW"/>
</dbReference>
<dbReference type="SUPFAM" id="SSF53335">
    <property type="entry name" value="S-adenosyl-L-methionine-dependent methyltransferases"/>
    <property type="match status" value="1"/>
</dbReference>
<sequence>MPFLDWVNKNQAKDTSRQVPYHLLKREQIYGDAASAVDNLVIQGDNLLALKALIPLYAGRVDCIYIDPPYNTRSAFSHYDDRLEHSQWLSMMYPRLVLLRELLAEDGSIWVSIDDNEGHYLKVLMDEVFGRHNFNTTFIWQKVDSPNDNKVPITPDHEFVLCYERNKDQADFRKKSDSSLLEAYGQTDDQGRLYRDRLLKKNGKNSLRSDRPTMYYPLEAPDGTEVYPIHDDGREARWSHSYVGVMKAKDDGRLIWKKREKAGGTAWVPYIREFAPESPDRPHPTILLDTKTSRQAKIHQRDLLTDVDPFDTVKPEQLIQRVLDIATQPGDLVLDSFLGSGTTAAVAHKMDRRYIGIELGRHASTHCIPRLQSVIAGEQGGISEAIEWQGGGGFTFCTLGDAAFDEDGRINPDVRFATLAAYVWHIETGTPGIQAFDSPLVGIHEGTAYFLLYNGILGDRRPAGGNVLTHDVLAALREFHSHTGPVVVYGEVSRIGPTRLAAANITFKQIPYDVKAR</sequence>